<sequence>MMLTTTGRAIGFILPACSDGNADAKVAVSMEIPYKTRVYLSRAHSIRFDNAYAVKGESSARGAALSSLQYRKPGFPKLWSAKELAQFLRD</sequence>
<evidence type="ECO:0000313" key="1">
    <source>
        <dbReference type="EMBL" id="GCE12458.1"/>
    </source>
</evidence>
<dbReference type="Proteomes" id="UP000287352">
    <property type="component" value="Unassembled WGS sequence"/>
</dbReference>
<evidence type="ECO:0000313" key="2">
    <source>
        <dbReference type="Proteomes" id="UP000287352"/>
    </source>
</evidence>
<proteinExistence type="predicted"/>
<name>A0A402A000_9CHLR</name>
<gene>
    <name evidence="1" type="ORF">KTT_23170</name>
</gene>
<accession>A0A402A000</accession>
<protein>
    <submittedName>
        <fullName evidence="1">Uncharacterized protein</fullName>
    </submittedName>
</protein>
<dbReference type="AlphaFoldDB" id="A0A402A000"/>
<keyword evidence="2" id="KW-1185">Reference proteome</keyword>
<reference evidence="2" key="1">
    <citation type="submission" date="2018-12" db="EMBL/GenBank/DDBJ databases">
        <title>Tengunoibacter tsumagoiensis gen. nov., sp. nov., Dictyobacter kobayashii sp. nov., D. alpinus sp. nov., and D. joshuensis sp. nov. and description of Dictyobacteraceae fam. nov. within the order Ktedonobacterales isolated from Tengu-no-mugimeshi.</title>
        <authorList>
            <person name="Wang C.M."/>
            <person name="Zheng Y."/>
            <person name="Sakai Y."/>
            <person name="Toyoda A."/>
            <person name="Minakuchi Y."/>
            <person name="Abe K."/>
            <person name="Yokota A."/>
            <person name="Yabe S."/>
        </authorList>
    </citation>
    <scope>NUCLEOTIDE SEQUENCE [LARGE SCALE GENOMIC DNA]</scope>
    <source>
        <strain evidence="2">Uno3</strain>
    </source>
</reference>
<comment type="caution">
    <text evidence="1">The sequence shown here is derived from an EMBL/GenBank/DDBJ whole genome shotgun (WGS) entry which is preliminary data.</text>
</comment>
<organism evidence="1 2">
    <name type="scientific">Tengunoibacter tsumagoiensis</name>
    <dbReference type="NCBI Taxonomy" id="2014871"/>
    <lineage>
        <taxon>Bacteria</taxon>
        <taxon>Bacillati</taxon>
        <taxon>Chloroflexota</taxon>
        <taxon>Ktedonobacteria</taxon>
        <taxon>Ktedonobacterales</taxon>
        <taxon>Dictyobacteraceae</taxon>
        <taxon>Tengunoibacter</taxon>
    </lineage>
</organism>
<dbReference type="EMBL" id="BIFR01000001">
    <property type="protein sequence ID" value="GCE12458.1"/>
    <property type="molecule type" value="Genomic_DNA"/>
</dbReference>